<dbReference type="InterPro" id="IPR013525">
    <property type="entry name" value="ABC2_TM"/>
</dbReference>
<dbReference type="GO" id="GO:0140359">
    <property type="term" value="F:ABC-type transporter activity"/>
    <property type="evidence" value="ECO:0007669"/>
    <property type="project" value="InterPro"/>
</dbReference>
<dbReference type="Proteomes" id="UP000187464">
    <property type="component" value="Chromosome I"/>
</dbReference>
<dbReference type="GO" id="GO:0005886">
    <property type="term" value="C:plasma membrane"/>
    <property type="evidence" value="ECO:0007669"/>
    <property type="project" value="UniProtKB-SubCell"/>
</dbReference>
<evidence type="ECO:0000313" key="9">
    <source>
        <dbReference type="Proteomes" id="UP000187464"/>
    </source>
</evidence>
<reference evidence="9" key="1">
    <citation type="submission" date="2016-08" db="EMBL/GenBank/DDBJ databases">
        <authorList>
            <person name="Wibberg D."/>
        </authorList>
    </citation>
    <scope>NUCLEOTIDE SEQUENCE [LARGE SCALE GENOMIC DNA]</scope>
</reference>
<sequence>MNRLGLVIQREYITRVRKKSFIILTLLMPVLMVALSLVPLWLSTLNDGSVKNVAVIDNTGIYAPLLKSTDAYQFQVIGESEHQDPESRLGKDLFAILQITADLNENPRSVSLTSQKQAPQELQSMIVRTLNEKVTQQKLDDLSSSGNVDREAITQVRSIVEEGSRVSLRTLRLDSGGGVSESSTELATIIGMLFTILIYMFILMYGNMVMQAVLEEKKSRIVEVMVSSVKPVNLLVGKVVGIGLVGITQLIIWGILMGLFFSGLSFFIASPGQMDTTMPTEMGNFDMEGMLNTVMTVNWLEIGFYFILFFIGGYILYASIFAMFASAVDSEEDTSQFMTPVTLIIVFAFLAGFYSVNNPDGPLAFWASLIPFSSPIVMMVRIPFGIPLWEKLLSIVLLYGTFILISILAAKIYRVGILMYGKKPSIKEMMKWVKYK</sequence>
<feature type="transmembrane region" description="Helical" evidence="6">
    <location>
        <begin position="363"/>
        <end position="380"/>
    </location>
</feature>
<keyword evidence="9" id="KW-1185">Reference proteome</keyword>
<dbReference type="InterPro" id="IPR051449">
    <property type="entry name" value="ABC-2_transporter_component"/>
</dbReference>
<evidence type="ECO:0000256" key="2">
    <source>
        <dbReference type="ARBA" id="ARBA00022475"/>
    </source>
</evidence>
<feature type="transmembrane region" description="Helical" evidence="6">
    <location>
        <begin position="392"/>
        <end position="413"/>
    </location>
</feature>
<proteinExistence type="predicted"/>
<dbReference type="SUPFAM" id="SSF53850">
    <property type="entry name" value="Periplasmic binding protein-like II"/>
    <property type="match status" value="1"/>
</dbReference>
<evidence type="ECO:0000256" key="1">
    <source>
        <dbReference type="ARBA" id="ARBA00004651"/>
    </source>
</evidence>
<evidence type="ECO:0000256" key="4">
    <source>
        <dbReference type="ARBA" id="ARBA00022989"/>
    </source>
</evidence>
<evidence type="ECO:0000256" key="5">
    <source>
        <dbReference type="ARBA" id="ARBA00023136"/>
    </source>
</evidence>
<evidence type="ECO:0000256" key="6">
    <source>
        <dbReference type="SAM" id="Phobius"/>
    </source>
</evidence>
<dbReference type="STRING" id="1642647.PSM36_3475"/>
<dbReference type="EMBL" id="LT605205">
    <property type="protein sequence ID" value="SCD22258.1"/>
    <property type="molecule type" value="Genomic_DNA"/>
</dbReference>
<feature type="transmembrane region" description="Helical" evidence="6">
    <location>
        <begin position="302"/>
        <end position="325"/>
    </location>
</feature>
<accession>A0A1R3TAC8</accession>
<dbReference type="KEGG" id="psac:PSM36_3475"/>
<dbReference type="AlphaFoldDB" id="A0A1R3TAC8"/>
<dbReference type="PANTHER" id="PTHR30294">
    <property type="entry name" value="MEMBRANE COMPONENT OF ABC TRANSPORTER YHHJ-RELATED"/>
    <property type="match status" value="1"/>
</dbReference>
<evidence type="ECO:0000259" key="7">
    <source>
        <dbReference type="Pfam" id="PF12698"/>
    </source>
</evidence>
<keyword evidence="5 6" id="KW-0472">Membrane</keyword>
<organism evidence="8 9">
    <name type="scientific">Proteiniphilum saccharofermentans</name>
    <dbReference type="NCBI Taxonomy" id="1642647"/>
    <lineage>
        <taxon>Bacteria</taxon>
        <taxon>Pseudomonadati</taxon>
        <taxon>Bacteroidota</taxon>
        <taxon>Bacteroidia</taxon>
        <taxon>Bacteroidales</taxon>
        <taxon>Dysgonomonadaceae</taxon>
        <taxon>Proteiniphilum</taxon>
    </lineage>
</organism>
<keyword evidence="3 6" id="KW-0812">Transmembrane</keyword>
<evidence type="ECO:0000256" key="3">
    <source>
        <dbReference type="ARBA" id="ARBA00022692"/>
    </source>
</evidence>
<comment type="subcellular location">
    <subcellularLocation>
        <location evidence="1">Cell membrane</location>
        <topology evidence="1">Multi-pass membrane protein</topology>
    </subcellularLocation>
</comment>
<feature type="transmembrane region" description="Helical" evidence="6">
    <location>
        <begin position="189"/>
        <end position="214"/>
    </location>
</feature>
<feature type="transmembrane region" description="Helical" evidence="6">
    <location>
        <begin position="337"/>
        <end position="357"/>
    </location>
</feature>
<keyword evidence="4 6" id="KW-1133">Transmembrane helix</keyword>
<gene>
    <name evidence="8" type="ORF">PSM36_3475</name>
</gene>
<feature type="domain" description="ABC-2 type transporter transmembrane" evidence="7">
    <location>
        <begin position="19"/>
        <end position="410"/>
    </location>
</feature>
<evidence type="ECO:0000313" key="8">
    <source>
        <dbReference type="EMBL" id="SCD22258.1"/>
    </source>
</evidence>
<feature type="transmembrane region" description="Helical" evidence="6">
    <location>
        <begin position="235"/>
        <end position="268"/>
    </location>
</feature>
<dbReference type="RefSeq" id="WP_076931921.1">
    <property type="nucleotide sequence ID" value="NZ_LT605205.1"/>
</dbReference>
<feature type="transmembrane region" description="Helical" evidence="6">
    <location>
        <begin position="21"/>
        <end position="42"/>
    </location>
</feature>
<name>A0A1R3TAC8_9BACT</name>
<dbReference type="PANTHER" id="PTHR30294:SF29">
    <property type="entry name" value="MULTIDRUG ABC TRANSPORTER PERMEASE YBHS-RELATED"/>
    <property type="match status" value="1"/>
</dbReference>
<dbReference type="Gene3D" id="3.40.190.10">
    <property type="entry name" value="Periplasmic binding protein-like II"/>
    <property type="match status" value="1"/>
</dbReference>
<keyword evidence="2" id="KW-1003">Cell membrane</keyword>
<protein>
    <submittedName>
        <fullName evidence="8">NatB</fullName>
    </submittedName>
</protein>
<dbReference type="Pfam" id="PF12698">
    <property type="entry name" value="ABC2_membrane_3"/>
    <property type="match status" value="1"/>
</dbReference>